<dbReference type="Gene3D" id="1.20.142.10">
    <property type="entry name" value="Poly(ADP-ribose) polymerase, regulatory domain"/>
    <property type="match status" value="1"/>
</dbReference>
<dbReference type="GO" id="GO:0003950">
    <property type="term" value="F:NAD+ poly-ADP-ribosyltransferase activity"/>
    <property type="evidence" value="ECO:0007669"/>
    <property type="project" value="UniProtKB-UniRule"/>
</dbReference>
<comment type="caution">
    <text evidence="21">The sequence shown here is derived from an EMBL/GenBank/DDBJ whole genome shotgun (WGS) entry which is preliminary data.</text>
</comment>
<keyword evidence="6" id="KW-0677">Repeat</keyword>
<dbReference type="SUPFAM" id="SSF47587">
    <property type="entry name" value="Domain of poly(ADP-ribose) polymerase"/>
    <property type="match status" value="1"/>
</dbReference>
<dbReference type="GO" id="GO:0008270">
    <property type="term" value="F:zinc ion binding"/>
    <property type="evidence" value="ECO:0007669"/>
    <property type="project" value="UniProtKB-KW"/>
</dbReference>
<dbReference type="SUPFAM" id="SSF56399">
    <property type="entry name" value="ADP-ribosylation"/>
    <property type="match status" value="1"/>
</dbReference>
<dbReference type="InterPro" id="IPR036420">
    <property type="entry name" value="BRCT_dom_sf"/>
</dbReference>
<reference evidence="21 22" key="1">
    <citation type="submission" date="2015-07" db="EMBL/GenBank/DDBJ databases">
        <title>The genome of the fungus Escovopsis weberi, a specialized disease agent of ant agriculture.</title>
        <authorList>
            <person name="de Man T.J."/>
            <person name="Stajich J.E."/>
            <person name="Kubicek C.P."/>
            <person name="Chenthamara K."/>
            <person name="Atanasova L."/>
            <person name="Druzhinina I.S."/>
            <person name="Birnbaum S."/>
            <person name="Barribeau S.M."/>
            <person name="Teiling C."/>
            <person name="Suen G."/>
            <person name="Currie C."/>
            <person name="Gerardo N.M."/>
        </authorList>
    </citation>
    <scope>NUCLEOTIDE SEQUENCE [LARGE SCALE GENOMIC DNA]</scope>
</reference>
<evidence type="ECO:0000256" key="6">
    <source>
        <dbReference type="ARBA" id="ARBA00022737"/>
    </source>
</evidence>
<feature type="region of interest" description="Disordered" evidence="16">
    <location>
        <begin position="295"/>
        <end position="341"/>
    </location>
</feature>
<feature type="domain" description="BRCT" evidence="17">
    <location>
        <begin position="12"/>
        <end position="107"/>
    </location>
</feature>
<dbReference type="InterPro" id="IPR036616">
    <property type="entry name" value="Poly(ADP-ribose)pol_reg_dom_sf"/>
</dbReference>
<dbReference type="EC" id="2.4.2.-" evidence="15"/>
<dbReference type="InterPro" id="IPR001357">
    <property type="entry name" value="BRCT_dom"/>
</dbReference>
<evidence type="ECO:0000259" key="17">
    <source>
        <dbReference type="PROSITE" id="PS50172"/>
    </source>
</evidence>
<evidence type="ECO:0000256" key="9">
    <source>
        <dbReference type="ARBA" id="ARBA00022833"/>
    </source>
</evidence>
<dbReference type="SUPFAM" id="SSF142921">
    <property type="entry name" value="WGR domain-like"/>
    <property type="match status" value="1"/>
</dbReference>
<dbReference type="CDD" id="cd01437">
    <property type="entry name" value="parp_like"/>
    <property type="match status" value="1"/>
</dbReference>
<evidence type="ECO:0000256" key="1">
    <source>
        <dbReference type="ARBA" id="ARBA00004123"/>
    </source>
</evidence>
<evidence type="ECO:0000259" key="20">
    <source>
        <dbReference type="PROSITE" id="PS51977"/>
    </source>
</evidence>
<dbReference type="SUPFAM" id="SSF52113">
    <property type="entry name" value="BRCT domain"/>
    <property type="match status" value="1"/>
</dbReference>
<dbReference type="AlphaFoldDB" id="A0A0M9VRX7"/>
<feature type="domain" description="WGR" evidence="20">
    <location>
        <begin position="211"/>
        <end position="308"/>
    </location>
</feature>
<evidence type="ECO:0000256" key="7">
    <source>
        <dbReference type="ARBA" id="ARBA00022765"/>
    </source>
</evidence>
<dbReference type="GO" id="GO:0016779">
    <property type="term" value="F:nucleotidyltransferase activity"/>
    <property type="evidence" value="ECO:0007669"/>
    <property type="project" value="UniProtKB-KW"/>
</dbReference>
<dbReference type="GO" id="GO:0005730">
    <property type="term" value="C:nucleolus"/>
    <property type="evidence" value="ECO:0007669"/>
    <property type="project" value="TreeGrafter"/>
</dbReference>
<dbReference type="CDD" id="cd00027">
    <property type="entry name" value="BRCT"/>
    <property type="match status" value="1"/>
</dbReference>
<evidence type="ECO:0000256" key="16">
    <source>
        <dbReference type="SAM" id="MobiDB-lite"/>
    </source>
</evidence>
<dbReference type="Pfam" id="PF02877">
    <property type="entry name" value="PARP_reg"/>
    <property type="match status" value="1"/>
</dbReference>
<dbReference type="InterPro" id="IPR050800">
    <property type="entry name" value="ARTD/PARP"/>
</dbReference>
<keyword evidence="11" id="KW-0238">DNA-binding</keyword>
<dbReference type="PANTHER" id="PTHR10459:SF60">
    <property type="entry name" value="POLY [ADP-RIBOSE] POLYMERASE 2"/>
    <property type="match status" value="1"/>
</dbReference>
<dbReference type="Pfam" id="PF05406">
    <property type="entry name" value="WGR"/>
    <property type="match status" value="1"/>
</dbReference>
<keyword evidence="8" id="KW-0863">Zinc-finger</keyword>
<dbReference type="Proteomes" id="UP000053831">
    <property type="component" value="Unassembled WGS sequence"/>
</dbReference>
<keyword evidence="2 15" id="KW-0328">Glycosyltransferase</keyword>
<evidence type="ECO:0000256" key="4">
    <source>
        <dbReference type="ARBA" id="ARBA00022695"/>
    </source>
</evidence>
<dbReference type="PROSITE" id="PS51059">
    <property type="entry name" value="PARP_CATALYTIC"/>
    <property type="match status" value="1"/>
</dbReference>
<keyword evidence="5" id="KW-0479">Metal-binding</keyword>
<evidence type="ECO:0000313" key="22">
    <source>
        <dbReference type="Proteomes" id="UP000053831"/>
    </source>
</evidence>
<dbReference type="EMBL" id="LGSR01000028">
    <property type="protein sequence ID" value="KOS17113.1"/>
    <property type="molecule type" value="Genomic_DNA"/>
</dbReference>
<dbReference type="InterPro" id="IPR008893">
    <property type="entry name" value="WGR_domain"/>
</dbReference>
<comment type="similarity">
    <text evidence="13">Belongs to the ARTD/PARP family.</text>
</comment>
<dbReference type="GO" id="GO:0070212">
    <property type="term" value="P:protein poly-ADP-ribosylation"/>
    <property type="evidence" value="ECO:0007669"/>
    <property type="project" value="TreeGrafter"/>
</dbReference>
<dbReference type="PROSITE" id="PS51060">
    <property type="entry name" value="PARP_ALPHA_HD"/>
    <property type="match status" value="1"/>
</dbReference>
<dbReference type="PROSITE" id="PS51977">
    <property type="entry name" value="WGR"/>
    <property type="match status" value="1"/>
</dbReference>
<keyword evidence="12" id="KW-0539">Nucleus</keyword>
<evidence type="ECO:0000256" key="13">
    <source>
        <dbReference type="ARBA" id="ARBA00024347"/>
    </source>
</evidence>
<evidence type="ECO:0000256" key="2">
    <source>
        <dbReference type="ARBA" id="ARBA00022676"/>
    </source>
</evidence>
<dbReference type="GO" id="GO:0006302">
    <property type="term" value="P:double-strand break repair"/>
    <property type="evidence" value="ECO:0007669"/>
    <property type="project" value="TreeGrafter"/>
</dbReference>
<evidence type="ECO:0000256" key="15">
    <source>
        <dbReference type="RuleBase" id="RU362114"/>
    </source>
</evidence>
<evidence type="ECO:0000259" key="19">
    <source>
        <dbReference type="PROSITE" id="PS51060"/>
    </source>
</evidence>
<dbReference type="PANTHER" id="PTHR10459">
    <property type="entry name" value="DNA LIGASE"/>
    <property type="match status" value="1"/>
</dbReference>
<evidence type="ECO:0000256" key="10">
    <source>
        <dbReference type="ARBA" id="ARBA00023027"/>
    </source>
</evidence>
<comment type="subcellular location">
    <subcellularLocation>
        <location evidence="1">Nucleus</location>
    </subcellularLocation>
</comment>
<dbReference type="Pfam" id="PF00533">
    <property type="entry name" value="BRCT"/>
    <property type="match status" value="1"/>
</dbReference>
<dbReference type="Gene3D" id="3.90.228.10">
    <property type="match status" value="2"/>
</dbReference>
<dbReference type="STRING" id="150374.A0A0M9VRX7"/>
<dbReference type="InterPro" id="IPR012317">
    <property type="entry name" value="Poly(ADP-ribose)pol_cat_dom"/>
</dbReference>
<keyword evidence="7" id="KW-0013">ADP-ribosylation</keyword>
<dbReference type="InterPro" id="IPR004102">
    <property type="entry name" value="Poly(ADP-ribose)pol_reg_dom"/>
</dbReference>
<organism evidence="21 22">
    <name type="scientific">Escovopsis weberi</name>
    <dbReference type="NCBI Taxonomy" id="150374"/>
    <lineage>
        <taxon>Eukaryota</taxon>
        <taxon>Fungi</taxon>
        <taxon>Dikarya</taxon>
        <taxon>Ascomycota</taxon>
        <taxon>Pezizomycotina</taxon>
        <taxon>Sordariomycetes</taxon>
        <taxon>Hypocreomycetidae</taxon>
        <taxon>Hypocreales</taxon>
        <taxon>Hypocreaceae</taxon>
        <taxon>Escovopsis</taxon>
    </lineage>
</organism>
<dbReference type="InterPro" id="IPR036930">
    <property type="entry name" value="WGR_dom_sf"/>
</dbReference>
<keyword evidence="9" id="KW-0862">Zinc</keyword>
<dbReference type="FunFam" id="1.20.142.10:FF:000002">
    <property type="entry name" value="Poly [ADP-ribose] polymerase"/>
    <property type="match status" value="1"/>
</dbReference>
<feature type="domain" description="PARP alpha-helical" evidence="19">
    <location>
        <begin position="340"/>
        <end position="466"/>
    </location>
</feature>
<dbReference type="Pfam" id="PF00644">
    <property type="entry name" value="PARP"/>
    <property type="match status" value="1"/>
</dbReference>
<dbReference type="PROSITE" id="PS50172">
    <property type="entry name" value="BRCT"/>
    <property type="match status" value="1"/>
</dbReference>
<evidence type="ECO:0000256" key="8">
    <source>
        <dbReference type="ARBA" id="ARBA00022771"/>
    </source>
</evidence>
<feature type="domain" description="PARP catalytic" evidence="18">
    <location>
        <begin position="475"/>
        <end position="636"/>
    </location>
</feature>
<dbReference type="CDD" id="cd07997">
    <property type="entry name" value="WGR_PARP"/>
    <property type="match status" value="1"/>
</dbReference>
<keyword evidence="3 15" id="KW-0808">Transferase</keyword>
<accession>A0A0M9VRX7</accession>
<sequence>MARRAAAAPRKAATQPLVDCVVALSGKFDSIAHNHASLEKLVKALGGAFTRSVTHATTHLVCTEEEYNGSSSKVVQAKANSLALVSPQWILETEKQNCSVPIKSHEWGSSQPSDASAKKRPVSLSDDEVNGPGTKKSRRADRDAGIADCSSAQPGRPEVDSPVLTKEQQDLEKRRAEREIAKQDKKMSVGQFTKKNAVIPVDQECPLVNDQYAVFIEPDSGMIYDASLNQTHVSKNANKYYLIQTLVSKDSKVYKTWTRWGRVGETGQNAILGDGSLSDAIKHFEKKFKDKSGLAWNQRTAPPNPGKYAFVERSYNPDDDAQDDDEEPDKEEDKNHETSASTLAPAVQSLLELIFDPDLFKATMSAFNYNANKLPLGKLSKGNILRGYQQLKDLAALLDNSSLAQSQWGLSRSAAIEQLSNMYYSIIPHAFGRNKPPIINDPWTLKQEVDLLESLTDMKVADEIMKTLRPGRDVSLLDSRFASLGLDEMTVLDHKSTEFNALETYLCGSRGHTHRVNYRIRDIFRIERRGEKTRFDDYVQASKIGANRRLLWHGSRVTNFGGILSQGLRIAPPEAPAHGRWMDAGVLHPSLKGVQMPDVSEEPAHINTSTSLLYSEYICYNVAQVKLRYLFRVDVY</sequence>
<dbReference type="GO" id="GO:0003677">
    <property type="term" value="F:DNA binding"/>
    <property type="evidence" value="ECO:0007669"/>
    <property type="project" value="UniProtKB-KW"/>
</dbReference>
<keyword evidence="22" id="KW-1185">Reference proteome</keyword>
<feature type="compositionally biased region" description="Basic and acidic residues" evidence="16">
    <location>
        <begin position="167"/>
        <end position="187"/>
    </location>
</feature>
<name>A0A0M9VRX7_ESCWE</name>
<evidence type="ECO:0000313" key="21">
    <source>
        <dbReference type="EMBL" id="KOS17113.1"/>
    </source>
</evidence>
<evidence type="ECO:0000256" key="3">
    <source>
        <dbReference type="ARBA" id="ARBA00022679"/>
    </source>
</evidence>
<dbReference type="GO" id="GO:1990404">
    <property type="term" value="F:NAD+-protein mono-ADP-ribosyltransferase activity"/>
    <property type="evidence" value="ECO:0007669"/>
    <property type="project" value="TreeGrafter"/>
</dbReference>
<keyword evidence="4" id="KW-0548">Nucleotidyltransferase</keyword>
<protein>
    <recommendedName>
        <fullName evidence="15">Poly [ADP-ribose] polymerase</fullName>
        <shortName evidence="15">PARP</shortName>
        <ecNumber evidence="15">2.4.2.-</ecNumber>
    </recommendedName>
</protein>
<proteinExistence type="inferred from homology"/>
<dbReference type="OrthoDB" id="2017365at2759"/>
<evidence type="ECO:0000256" key="5">
    <source>
        <dbReference type="ARBA" id="ARBA00022723"/>
    </source>
</evidence>
<evidence type="ECO:0000256" key="11">
    <source>
        <dbReference type="ARBA" id="ARBA00023125"/>
    </source>
</evidence>
<dbReference type="SMART" id="SM00773">
    <property type="entry name" value="WGR"/>
    <property type="match status" value="1"/>
</dbReference>
<feature type="region of interest" description="Disordered" evidence="16">
    <location>
        <begin position="103"/>
        <end position="187"/>
    </location>
</feature>
<keyword evidence="10 15" id="KW-0520">NAD</keyword>
<evidence type="ECO:0000256" key="14">
    <source>
        <dbReference type="ARBA" id="ARBA00033987"/>
    </source>
</evidence>
<dbReference type="Gene3D" id="3.40.50.10190">
    <property type="entry name" value="BRCT domain"/>
    <property type="match status" value="1"/>
</dbReference>
<evidence type="ECO:0000259" key="18">
    <source>
        <dbReference type="PROSITE" id="PS51059"/>
    </source>
</evidence>
<dbReference type="SMART" id="SM00292">
    <property type="entry name" value="BRCT"/>
    <property type="match status" value="1"/>
</dbReference>
<feature type="compositionally biased region" description="Acidic residues" evidence="16">
    <location>
        <begin position="317"/>
        <end position="330"/>
    </location>
</feature>
<evidence type="ECO:0000256" key="12">
    <source>
        <dbReference type="ARBA" id="ARBA00023242"/>
    </source>
</evidence>
<comment type="catalytic activity">
    <reaction evidence="14">
        <text>NAD(+) + (ADP-D-ribosyl)n-acceptor = nicotinamide + (ADP-D-ribosyl)n+1-acceptor + H(+).</text>
        <dbReference type="EC" id="2.4.2.30"/>
    </reaction>
</comment>
<gene>
    <name evidence="21" type="ORF">ESCO_005955</name>
</gene>